<comment type="caution">
    <text evidence="3">The sequence shown here is derived from an EMBL/GenBank/DDBJ whole genome shotgun (WGS) entry which is preliminary data.</text>
</comment>
<organism evidence="3 4">
    <name type="scientific">Tribonema minus</name>
    <dbReference type="NCBI Taxonomy" id="303371"/>
    <lineage>
        <taxon>Eukaryota</taxon>
        <taxon>Sar</taxon>
        <taxon>Stramenopiles</taxon>
        <taxon>Ochrophyta</taxon>
        <taxon>PX clade</taxon>
        <taxon>Xanthophyceae</taxon>
        <taxon>Tribonematales</taxon>
        <taxon>Tribonemataceae</taxon>
        <taxon>Tribonema</taxon>
    </lineage>
</organism>
<feature type="compositionally biased region" description="Low complexity" evidence="1">
    <location>
        <begin position="101"/>
        <end position="110"/>
    </location>
</feature>
<evidence type="ECO:0000313" key="4">
    <source>
        <dbReference type="Proteomes" id="UP000664859"/>
    </source>
</evidence>
<dbReference type="AlphaFoldDB" id="A0A835ZKJ1"/>
<evidence type="ECO:0000256" key="1">
    <source>
        <dbReference type="SAM" id="MobiDB-lite"/>
    </source>
</evidence>
<feature type="chain" id="PRO_5032645783" evidence="2">
    <location>
        <begin position="19"/>
        <end position="699"/>
    </location>
</feature>
<sequence>MDILRLTALLLALSYGVASHDSARLPVADAGAALPSVSAAIPVAGARRRSLASAPSGQPAAAPTRRPTRKPTTVQPTTVKPTTAKPTTAKPTAKPTRKPTAKPTVAATTRKPTRKPTSKPTPPRAGYNIQFVFAPGTTADVKALFATAAARWTSIITADVPDVPSDGTDWFYNLFNVAYTGPVDDVVIAAAVTYIADGPGTILGSAGPIYVRSDSQLPISGIMKFDQDDVAGLIADGSFIDVLLHEMGHVLGVGTVWPTTTASCGGMCVVPSSSSTTTARAYYDDGHTGTCYAQVKAAELGIEQLELEANGRPGTACGHWDEAQLCTELMTGYLNGPGSELSVITIAAAVAAAEAAAAAAAAAGDGEEEVESGVAFHLIEQEDLVAAFAALGADLPNRKALAGTMLNKEHDRVSRDVWEAIDALHLGGSYFVTTEPARGVCKNAEWIEELHMRWAKKVTRGNLDRLLGMVMDNTKANRKALDLMKQKHPTWLLLGCQAHALALLIKDLHGEKNARCDWSKKAYGKALMMSNTINGSETIHSALREQQKFKYGKVKAVRSHCPTRFAILHFICSDLLDSEEAIKLMVGDRSWGLQDLGYQVDYTKADAFDPAVCTSASRDEGAIIWNSEQVVRPTPRLANIERQVAASPAWCPTPTQRPSVKPAACCAKIINANTNTCNHTVEDWSLSAAVPAAGDGARL</sequence>
<dbReference type="InterPro" id="IPR024079">
    <property type="entry name" value="MetalloPept_cat_dom_sf"/>
</dbReference>
<gene>
    <name evidence="3" type="ORF">JKP88DRAFT_274718</name>
</gene>
<feature type="region of interest" description="Disordered" evidence="1">
    <location>
        <begin position="49"/>
        <end position="124"/>
    </location>
</feature>
<protein>
    <submittedName>
        <fullName evidence="3">Uncharacterized protein</fullName>
    </submittedName>
</protein>
<feature type="compositionally biased region" description="Low complexity" evidence="1">
    <location>
        <begin position="51"/>
        <end position="94"/>
    </location>
</feature>
<accession>A0A835ZKJ1</accession>
<dbReference type="Proteomes" id="UP000664859">
    <property type="component" value="Unassembled WGS sequence"/>
</dbReference>
<dbReference type="SUPFAM" id="SSF55486">
    <property type="entry name" value="Metalloproteases ('zincins'), catalytic domain"/>
    <property type="match status" value="2"/>
</dbReference>
<keyword evidence="2" id="KW-0732">Signal</keyword>
<name>A0A835ZKJ1_9STRA</name>
<evidence type="ECO:0000313" key="3">
    <source>
        <dbReference type="EMBL" id="KAG5192770.1"/>
    </source>
</evidence>
<dbReference type="SUPFAM" id="SSF53098">
    <property type="entry name" value="Ribonuclease H-like"/>
    <property type="match status" value="1"/>
</dbReference>
<evidence type="ECO:0000256" key="2">
    <source>
        <dbReference type="SAM" id="SignalP"/>
    </source>
</evidence>
<dbReference type="EMBL" id="JAFCMP010000002">
    <property type="protein sequence ID" value="KAG5192770.1"/>
    <property type="molecule type" value="Genomic_DNA"/>
</dbReference>
<dbReference type="OrthoDB" id="48352at2759"/>
<keyword evidence="4" id="KW-1185">Reference proteome</keyword>
<dbReference type="InterPro" id="IPR012337">
    <property type="entry name" value="RNaseH-like_sf"/>
</dbReference>
<dbReference type="Gene3D" id="3.40.390.10">
    <property type="entry name" value="Collagenase (Catalytic Domain)"/>
    <property type="match status" value="1"/>
</dbReference>
<proteinExistence type="predicted"/>
<dbReference type="GO" id="GO:0008237">
    <property type="term" value="F:metallopeptidase activity"/>
    <property type="evidence" value="ECO:0007669"/>
    <property type="project" value="InterPro"/>
</dbReference>
<feature type="signal peptide" evidence="2">
    <location>
        <begin position="1"/>
        <end position="18"/>
    </location>
</feature>
<reference evidence="3" key="1">
    <citation type="submission" date="2021-02" db="EMBL/GenBank/DDBJ databases">
        <title>First Annotated Genome of the Yellow-green Alga Tribonema minus.</title>
        <authorList>
            <person name="Mahan K.M."/>
        </authorList>
    </citation>
    <scope>NUCLEOTIDE SEQUENCE</scope>
    <source>
        <strain evidence="3">UTEX B ZZ1240</strain>
    </source>
</reference>